<name>A0AB73RXX4_9BACI</name>
<evidence type="ECO:0000313" key="3">
    <source>
        <dbReference type="Proteomes" id="UP000220435"/>
    </source>
</evidence>
<protein>
    <submittedName>
        <fullName evidence="2">Uncharacterized protein</fullName>
    </submittedName>
</protein>
<accession>A0AB73RXX4</accession>
<reference evidence="2 3" key="1">
    <citation type="submission" date="2017-09" db="EMBL/GenBank/DDBJ databases">
        <title>Large-scale bioinformatics analysis of Bacillus genomes uncovers conserved roles of natural products in bacterial physiology.</title>
        <authorList>
            <consortium name="Agbiome Team Llc"/>
            <person name="Bleich R.M."/>
            <person name="Kirk G.J."/>
            <person name="Santa Maria K.C."/>
            <person name="Allen S.E."/>
            <person name="Farag S."/>
            <person name="Shank E.A."/>
            <person name="Bowers A."/>
        </authorList>
    </citation>
    <scope>NUCLEOTIDE SEQUENCE [LARGE SCALE GENOMIC DNA]</scope>
    <source>
        <strain evidence="2 3">AFS000414</strain>
    </source>
</reference>
<evidence type="ECO:0000313" key="2">
    <source>
        <dbReference type="EMBL" id="PEK23094.1"/>
    </source>
</evidence>
<proteinExistence type="predicted"/>
<organism evidence="2 3">
    <name type="scientific">Bacillus wiedmannii</name>
    <dbReference type="NCBI Taxonomy" id="1890302"/>
    <lineage>
        <taxon>Bacteria</taxon>
        <taxon>Bacillati</taxon>
        <taxon>Bacillota</taxon>
        <taxon>Bacilli</taxon>
        <taxon>Bacillales</taxon>
        <taxon>Bacillaceae</taxon>
        <taxon>Bacillus</taxon>
        <taxon>Bacillus cereus group</taxon>
    </lineage>
</organism>
<keyword evidence="1" id="KW-1133">Transmembrane helix</keyword>
<gene>
    <name evidence="2" type="ORF">CN694_20190</name>
</gene>
<comment type="caution">
    <text evidence="2">The sequence shown here is derived from an EMBL/GenBank/DDBJ whole genome shotgun (WGS) entry which is preliminary data.</text>
</comment>
<dbReference type="EMBL" id="NUFG01000013">
    <property type="protein sequence ID" value="PEK23094.1"/>
    <property type="molecule type" value="Genomic_DNA"/>
</dbReference>
<keyword evidence="1" id="KW-0812">Transmembrane</keyword>
<dbReference type="Proteomes" id="UP000220435">
    <property type="component" value="Unassembled WGS sequence"/>
</dbReference>
<keyword evidence="1" id="KW-0472">Membrane</keyword>
<evidence type="ECO:0000256" key="1">
    <source>
        <dbReference type="SAM" id="Phobius"/>
    </source>
</evidence>
<dbReference type="AlphaFoldDB" id="A0AB73RXX4"/>
<sequence>MSQLSFLFKRLRNNNLLCGGVIMSFAAWSAIFMTLIGAISGAIFGTISSRNKNKTIN</sequence>
<feature type="transmembrane region" description="Helical" evidence="1">
    <location>
        <begin position="20"/>
        <end position="44"/>
    </location>
</feature>